<proteinExistence type="predicted"/>
<dbReference type="Proteomes" id="UP000016936">
    <property type="component" value="Unassembled WGS sequence"/>
</dbReference>
<organism evidence="1 2">
    <name type="scientific">Cochliobolus heterostrophus (strain C5 / ATCC 48332 / race O)</name>
    <name type="common">Southern corn leaf blight fungus</name>
    <name type="synonym">Bipolaris maydis</name>
    <dbReference type="NCBI Taxonomy" id="701091"/>
    <lineage>
        <taxon>Eukaryota</taxon>
        <taxon>Fungi</taxon>
        <taxon>Dikarya</taxon>
        <taxon>Ascomycota</taxon>
        <taxon>Pezizomycotina</taxon>
        <taxon>Dothideomycetes</taxon>
        <taxon>Pleosporomycetidae</taxon>
        <taxon>Pleosporales</taxon>
        <taxon>Pleosporineae</taxon>
        <taxon>Pleosporaceae</taxon>
        <taxon>Bipolaris</taxon>
    </lineage>
</organism>
<gene>
    <name evidence="1" type="ORF">COCHEDRAFT_1023445</name>
</gene>
<accession>M2SPG3</accession>
<dbReference type="HOGENOM" id="CLU_2061278_0_0_1"/>
<reference evidence="2" key="2">
    <citation type="journal article" date="2013" name="PLoS Genet.">
        <title>Comparative genome structure, secondary metabolite, and effector coding capacity across Cochliobolus pathogens.</title>
        <authorList>
            <person name="Condon B.J."/>
            <person name="Leng Y."/>
            <person name="Wu D."/>
            <person name="Bushley K.E."/>
            <person name="Ohm R.A."/>
            <person name="Otillar R."/>
            <person name="Martin J."/>
            <person name="Schackwitz W."/>
            <person name="Grimwood J."/>
            <person name="MohdZainudin N."/>
            <person name="Xue C."/>
            <person name="Wang R."/>
            <person name="Manning V.A."/>
            <person name="Dhillon B."/>
            <person name="Tu Z.J."/>
            <person name="Steffenson B.J."/>
            <person name="Salamov A."/>
            <person name="Sun H."/>
            <person name="Lowry S."/>
            <person name="LaButti K."/>
            <person name="Han J."/>
            <person name="Copeland A."/>
            <person name="Lindquist E."/>
            <person name="Barry K."/>
            <person name="Schmutz J."/>
            <person name="Baker S.E."/>
            <person name="Ciuffetti L.M."/>
            <person name="Grigoriev I.V."/>
            <person name="Zhong S."/>
            <person name="Turgeon B.G."/>
        </authorList>
    </citation>
    <scope>NUCLEOTIDE SEQUENCE [LARGE SCALE GENOMIC DNA]</scope>
    <source>
        <strain evidence="2">C5 / ATCC 48332 / race O</strain>
    </source>
</reference>
<keyword evidence="2" id="KW-1185">Reference proteome</keyword>
<dbReference type="AlphaFoldDB" id="M2SPG3"/>
<protein>
    <submittedName>
        <fullName evidence="1">Uncharacterized protein</fullName>
    </submittedName>
</protein>
<evidence type="ECO:0000313" key="2">
    <source>
        <dbReference type="Proteomes" id="UP000016936"/>
    </source>
</evidence>
<sequence>MPKGTSISGAPQDYVRKSGEAPIVYILVQIQIPKGTYVGWSPSVITEFCKCYSVVFCPSASGLGAWGSGCKQQQQHRRQAGCVVAWEGTRAPIAFRCPNLSCTGGRRQRKAEEEKKTFQ</sequence>
<reference evidence="1 2" key="1">
    <citation type="journal article" date="2012" name="PLoS Pathog.">
        <title>Diverse lifestyles and strategies of plant pathogenesis encoded in the genomes of eighteen Dothideomycetes fungi.</title>
        <authorList>
            <person name="Ohm R.A."/>
            <person name="Feau N."/>
            <person name="Henrissat B."/>
            <person name="Schoch C.L."/>
            <person name="Horwitz B.A."/>
            <person name="Barry K.W."/>
            <person name="Condon B.J."/>
            <person name="Copeland A.C."/>
            <person name="Dhillon B."/>
            <person name="Glaser F."/>
            <person name="Hesse C.N."/>
            <person name="Kosti I."/>
            <person name="LaButti K."/>
            <person name="Lindquist E.A."/>
            <person name="Lucas S."/>
            <person name="Salamov A.A."/>
            <person name="Bradshaw R.E."/>
            <person name="Ciuffetti L."/>
            <person name="Hamelin R.C."/>
            <person name="Kema G.H.J."/>
            <person name="Lawrence C."/>
            <person name="Scott J.A."/>
            <person name="Spatafora J.W."/>
            <person name="Turgeon B.G."/>
            <person name="de Wit P.J.G.M."/>
            <person name="Zhong S."/>
            <person name="Goodwin S.B."/>
            <person name="Grigoriev I.V."/>
        </authorList>
    </citation>
    <scope>NUCLEOTIDE SEQUENCE [LARGE SCALE GENOMIC DNA]</scope>
    <source>
        <strain evidence="2">C5 / ATCC 48332 / race O</strain>
    </source>
</reference>
<name>M2SPG3_COCH5</name>
<dbReference type="EMBL" id="KB445582">
    <property type="protein sequence ID" value="EMD87225.1"/>
    <property type="molecule type" value="Genomic_DNA"/>
</dbReference>
<evidence type="ECO:0000313" key="1">
    <source>
        <dbReference type="EMBL" id="EMD87225.1"/>
    </source>
</evidence>